<evidence type="ECO:0000313" key="5">
    <source>
        <dbReference type="EMBL" id="CAK0820303.1"/>
    </source>
</evidence>
<dbReference type="PROSITE" id="PS50297">
    <property type="entry name" value="ANK_REP_REGION"/>
    <property type="match status" value="2"/>
</dbReference>
<feature type="region of interest" description="Disordered" evidence="4">
    <location>
        <begin position="1"/>
        <end position="153"/>
    </location>
</feature>
<feature type="compositionally biased region" description="Low complexity" evidence="4">
    <location>
        <begin position="141"/>
        <end position="153"/>
    </location>
</feature>
<dbReference type="SMART" id="SM00248">
    <property type="entry name" value="ANK"/>
    <property type="match status" value="8"/>
</dbReference>
<feature type="repeat" description="ANK" evidence="3">
    <location>
        <begin position="557"/>
        <end position="589"/>
    </location>
</feature>
<reference evidence="5" key="1">
    <citation type="submission" date="2023-10" db="EMBL/GenBank/DDBJ databases">
        <authorList>
            <person name="Chen Y."/>
            <person name="Shah S."/>
            <person name="Dougan E. K."/>
            <person name="Thang M."/>
            <person name="Chan C."/>
        </authorList>
    </citation>
    <scope>NUCLEOTIDE SEQUENCE [LARGE SCALE GENOMIC DNA]</scope>
</reference>
<evidence type="ECO:0008006" key="7">
    <source>
        <dbReference type="Google" id="ProtNLM"/>
    </source>
</evidence>
<gene>
    <name evidence="5" type="ORF">PCOR1329_LOCUS22049</name>
</gene>
<dbReference type="PANTHER" id="PTHR24198:SF165">
    <property type="entry name" value="ANKYRIN REPEAT-CONTAINING PROTEIN-RELATED"/>
    <property type="match status" value="1"/>
</dbReference>
<protein>
    <recommendedName>
        <fullName evidence="7">PDZ domain-containing protein</fullName>
    </recommendedName>
</protein>
<feature type="compositionally biased region" description="Basic and acidic residues" evidence="4">
    <location>
        <begin position="130"/>
        <end position="140"/>
    </location>
</feature>
<dbReference type="PROSITE" id="PS50088">
    <property type="entry name" value="ANK_REPEAT"/>
    <property type="match status" value="2"/>
</dbReference>
<name>A0ABN9RTM7_9DINO</name>
<feature type="compositionally biased region" description="Basic residues" evidence="4">
    <location>
        <begin position="101"/>
        <end position="114"/>
    </location>
</feature>
<evidence type="ECO:0000256" key="2">
    <source>
        <dbReference type="ARBA" id="ARBA00023043"/>
    </source>
</evidence>
<feature type="compositionally biased region" description="Low complexity" evidence="4">
    <location>
        <begin position="10"/>
        <end position="20"/>
    </location>
</feature>
<dbReference type="Gene3D" id="1.25.40.20">
    <property type="entry name" value="Ankyrin repeat-containing domain"/>
    <property type="match status" value="4"/>
</dbReference>
<comment type="caution">
    <text evidence="5">The sequence shown here is derived from an EMBL/GenBank/DDBJ whole genome shotgun (WGS) entry which is preliminary data.</text>
</comment>
<accession>A0ABN9RTM7</accession>
<feature type="repeat" description="ANK" evidence="3">
    <location>
        <begin position="352"/>
        <end position="384"/>
    </location>
</feature>
<sequence>SCGSRGPAQPRLLSHLHLPPSSAPIPPLPPSVPASLLRRAGWPKAGSAHARIPALPRQHRAARGAAGPRGAPGRRRRGGRRGARGGRRRARGRGAGEADRHRRPRRGRRLRGRLPGRGAAEAARPGQGGREPRRGRELPAAERPASGGVGAGAPAALQGVGGCCSRAGLDPDLEAEAGGDWPTLLAAQRDQADVVGLFLEARADPNRATTRHDGRTPVALAAEAGACGALRALLEARGDVSKCTASGESVALLAARQNRGEALRQLLEARACPTAEDSRWKQTGARWSRTLSPLLAAVEADGGTEALGVLLELAGRELDLGQGVATAVQGNRAGALGLLLEAGADPNEASGEGESHLAAAMKGGHLEVVRLLLQAGATVDAGSVFWAVGGERLDVLSLLLEARGDANAVRASGSQEACSAVFAAASRGSCGALRLLLEARGDANMLQPEGRLTPVLQAAAMSDASALRLLLEARGNVNETVFPREHSLTIQPGPLQLKLTNTTGRVTEVTPDGQAAERGVEPGWRLVSMDGEPYEQSMLQSMKARDEPYTVVFCEEEGVTPALIAARAGHAEVLAALREAGADIASAPPGGPSPVSAAAEGCHAEALCLLLEARGDPGLARAKAGSCGSKAASP</sequence>
<organism evidence="5 6">
    <name type="scientific">Prorocentrum cordatum</name>
    <dbReference type="NCBI Taxonomy" id="2364126"/>
    <lineage>
        <taxon>Eukaryota</taxon>
        <taxon>Sar</taxon>
        <taxon>Alveolata</taxon>
        <taxon>Dinophyceae</taxon>
        <taxon>Prorocentrales</taxon>
        <taxon>Prorocentraceae</taxon>
        <taxon>Prorocentrum</taxon>
    </lineage>
</organism>
<evidence type="ECO:0000313" key="6">
    <source>
        <dbReference type="Proteomes" id="UP001189429"/>
    </source>
</evidence>
<dbReference type="InterPro" id="IPR036770">
    <property type="entry name" value="Ankyrin_rpt-contain_sf"/>
</dbReference>
<dbReference type="PANTHER" id="PTHR24198">
    <property type="entry name" value="ANKYRIN REPEAT AND PROTEIN KINASE DOMAIN-CONTAINING PROTEIN"/>
    <property type="match status" value="1"/>
</dbReference>
<dbReference type="SUPFAM" id="SSF48403">
    <property type="entry name" value="Ankyrin repeat"/>
    <property type="match status" value="2"/>
</dbReference>
<feature type="compositionally biased region" description="Pro residues" evidence="4">
    <location>
        <begin position="21"/>
        <end position="32"/>
    </location>
</feature>
<evidence type="ECO:0000256" key="3">
    <source>
        <dbReference type="PROSITE-ProRule" id="PRU00023"/>
    </source>
</evidence>
<keyword evidence="2 3" id="KW-0040">ANK repeat</keyword>
<evidence type="ECO:0000256" key="1">
    <source>
        <dbReference type="ARBA" id="ARBA00022737"/>
    </source>
</evidence>
<feature type="compositionally biased region" description="Basic residues" evidence="4">
    <location>
        <begin position="72"/>
        <end position="92"/>
    </location>
</feature>
<proteinExistence type="predicted"/>
<dbReference type="Pfam" id="PF12796">
    <property type="entry name" value="Ank_2"/>
    <property type="match status" value="2"/>
</dbReference>
<dbReference type="EMBL" id="CAUYUJ010007322">
    <property type="protein sequence ID" value="CAK0820303.1"/>
    <property type="molecule type" value="Genomic_DNA"/>
</dbReference>
<feature type="compositionally biased region" description="Low complexity" evidence="4">
    <location>
        <begin position="116"/>
        <end position="125"/>
    </location>
</feature>
<feature type="non-terminal residue" evidence="5">
    <location>
        <position position="1"/>
    </location>
</feature>
<keyword evidence="6" id="KW-1185">Reference proteome</keyword>
<evidence type="ECO:0000256" key="4">
    <source>
        <dbReference type="SAM" id="MobiDB-lite"/>
    </source>
</evidence>
<dbReference type="Proteomes" id="UP001189429">
    <property type="component" value="Unassembled WGS sequence"/>
</dbReference>
<keyword evidence="1" id="KW-0677">Repeat</keyword>
<dbReference type="InterPro" id="IPR002110">
    <property type="entry name" value="Ankyrin_rpt"/>
</dbReference>